<dbReference type="InterPro" id="IPR028098">
    <property type="entry name" value="Glyco_trans_4-like_N"/>
</dbReference>
<dbReference type="PANTHER" id="PTHR12526:SF510">
    <property type="entry name" value="D-INOSITOL 3-PHOSPHATE GLYCOSYLTRANSFERASE"/>
    <property type="match status" value="1"/>
</dbReference>
<keyword evidence="1" id="KW-0328">Glycosyltransferase</keyword>
<dbReference type="Proteomes" id="UP000005143">
    <property type="component" value="Unassembled WGS sequence"/>
</dbReference>
<reference evidence="5 6" key="1">
    <citation type="journal article" date="2013" name="Biodegradation">
        <title>Quantitative proteomic analysis of ibuprofen-degrading Patulibacter sp. strain I11.</title>
        <authorList>
            <person name="Almeida B."/>
            <person name="Kjeldal H."/>
            <person name="Lolas I."/>
            <person name="Knudsen A.D."/>
            <person name="Carvalho G."/>
            <person name="Nielsen K.L."/>
            <person name="Barreto Crespo M.T."/>
            <person name="Stensballe A."/>
            <person name="Nielsen J.L."/>
        </authorList>
    </citation>
    <scope>NUCLEOTIDE SEQUENCE [LARGE SCALE GENOMIC DNA]</scope>
    <source>
        <strain evidence="5 6">I11</strain>
    </source>
</reference>
<dbReference type="Pfam" id="PF13579">
    <property type="entry name" value="Glyco_trans_4_4"/>
    <property type="match status" value="1"/>
</dbReference>
<evidence type="ECO:0000259" key="3">
    <source>
        <dbReference type="Pfam" id="PF00534"/>
    </source>
</evidence>
<proteinExistence type="predicted"/>
<feature type="domain" description="Glycosyl transferase family 1" evidence="3">
    <location>
        <begin position="190"/>
        <end position="363"/>
    </location>
</feature>
<dbReference type="InterPro" id="IPR001296">
    <property type="entry name" value="Glyco_trans_1"/>
</dbReference>
<feature type="domain" description="Glycosyltransferase subfamily 4-like N-terminal" evidence="4">
    <location>
        <begin position="21"/>
        <end position="179"/>
    </location>
</feature>
<dbReference type="EMBL" id="AGUD01000249">
    <property type="protein sequence ID" value="EHN09849.1"/>
    <property type="molecule type" value="Genomic_DNA"/>
</dbReference>
<gene>
    <name evidence="5" type="ORF">PAI11_33100</name>
</gene>
<protein>
    <submittedName>
        <fullName evidence="5">Glycosyl transferase group 1</fullName>
    </submittedName>
</protein>
<dbReference type="OrthoDB" id="8878585at2"/>
<comment type="caution">
    <text evidence="5">The sequence shown here is derived from an EMBL/GenBank/DDBJ whole genome shotgun (WGS) entry which is preliminary data.</text>
</comment>
<evidence type="ECO:0000256" key="2">
    <source>
        <dbReference type="ARBA" id="ARBA00022679"/>
    </source>
</evidence>
<dbReference type="GO" id="GO:0016757">
    <property type="term" value="F:glycosyltransferase activity"/>
    <property type="evidence" value="ECO:0007669"/>
    <property type="project" value="UniProtKB-KW"/>
</dbReference>
<dbReference type="CDD" id="cd03801">
    <property type="entry name" value="GT4_PimA-like"/>
    <property type="match status" value="1"/>
</dbReference>
<keyword evidence="6" id="KW-1185">Reference proteome</keyword>
<dbReference type="SUPFAM" id="SSF53756">
    <property type="entry name" value="UDP-Glycosyltransferase/glycogen phosphorylase"/>
    <property type="match status" value="1"/>
</dbReference>
<sequence length="387" mass="41228">MTATAGPRPVLYLHSSAGRYGADRQLTAMVRGLDHGSFRALVVLAEDGPLVADLRDVGAEVIVRPLAVLRRELMSPAGLARVTASFAADAGGLGRLARLRDVALVHTNTSVTLGGAATARIARIPHVWHVREIYTGFDRWWPAYRRLLLSADALPCVSEAVREQFDGAQRAERAQVVPDGLALDIEPVARTEARAALDLPQDAFVVAMLGRISAWKGQEVLVDALAEPPLADDPGALAVLAGSAWRDDPRLMRELWARARAHGVSERVRLPGFVDRVGLLYGAADVVVVPSTRPDPLPNAALEAAAAGCCVVAADHGGLREILDGGRTGVLVPPGDAGALARTLVELRDDPQRRARLGALAREDARSRFGSAALSERLQELYAELVA</sequence>
<dbReference type="Gene3D" id="3.40.50.2000">
    <property type="entry name" value="Glycogen Phosphorylase B"/>
    <property type="match status" value="2"/>
</dbReference>
<keyword evidence="2 5" id="KW-0808">Transferase</keyword>
<dbReference type="RefSeq" id="WP_007577241.1">
    <property type="nucleotide sequence ID" value="NZ_AGUD01000249.1"/>
</dbReference>
<evidence type="ECO:0000256" key="1">
    <source>
        <dbReference type="ARBA" id="ARBA00022676"/>
    </source>
</evidence>
<dbReference type="PANTHER" id="PTHR12526">
    <property type="entry name" value="GLYCOSYLTRANSFERASE"/>
    <property type="match status" value="1"/>
</dbReference>
<dbReference type="AlphaFoldDB" id="H0E8Z6"/>
<dbReference type="PATRIC" id="fig|1097667.3.peg.3281"/>
<evidence type="ECO:0000259" key="4">
    <source>
        <dbReference type="Pfam" id="PF13579"/>
    </source>
</evidence>
<accession>H0E8Z6</accession>
<organism evidence="5 6">
    <name type="scientific">Patulibacter medicamentivorans</name>
    <dbReference type="NCBI Taxonomy" id="1097667"/>
    <lineage>
        <taxon>Bacteria</taxon>
        <taxon>Bacillati</taxon>
        <taxon>Actinomycetota</taxon>
        <taxon>Thermoleophilia</taxon>
        <taxon>Solirubrobacterales</taxon>
        <taxon>Patulibacteraceae</taxon>
        <taxon>Patulibacter</taxon>
    </lineage>
</organism>
<dbReference type="Pfam" id="PF00534">
    <property type="entry name" value="Glycos_transf_1"/>
    <property type="match status" value="1"/>
</dbReference>
<evidence type="ECO:0000313" key="5">
    <source>
        <dbReference type="EMBL" id="EHN09849.1"/>
    </source>
</evidence>
<evidence type="ECO:0000313" key="6">
    <source>
        <dbReference type="Proteomes" id="UP000005143"/>
    </source>
</evidence>
<name>H0E8Z6_9ACTN</name>